<dbReference type="GO" id="GO:0006313">
    <property type="term" value="P:DNA transposition"/>
    <property type="evidence" value="ECO:0007669"/>
    <property type="project" value="InterPro"/>
</dbReference>
<organism evidence="2 3">
    <name type="scientific">Pantoea cypripedii</name>
    <name type="common">Pectobacterium cypripedii</name>
    <name type="synonym">Erwinia cypripedii</name>
    <dbReference type="NCBI Taxonomy" id="55209"/>
    <lineage>
        <taxon>Bacteria</taxon>
        <taxon>Pseudomonadati</taxon>
        <taxon>Pseudomonadota</taxon>
        <taxon>Gammaproteobacteria</taxon>
        <taxon>Enterobacterales</taxon>
        <taxon>Erwiniaceae</taxon>
        <taxon>Pantoea</taxon>
    </lineage>
</organism>
<feature type="domain" description="Transposase IS200-like" evidence="1">
    <location>
        <begin position="15"/>
        <end position="135"/>
    </location>
</feature>
<dbReference type="PANTHER" id="PTHR36966">
    <property type="entry name" value="REP-ASSOCIATED TYROSINE TRANSPOSASE"/>
    <property type="match status" value="1"/>
</dbReference>
<dbReference type="PANTHER" id="PTHR36966:SF1">
    <property type="entry name" value="REP-ASSOCIATED TYROSINE TRANSPOSASE"/>
    <property type="match status" value="1"/>
</dbReference>
<dbReference type="SMART" id="SM01321">
    <property type="entry name" value="Y1_Tnp"/>
    <property type="match status" value="1"/>
</dbReference>
<dbReference type="InterPro" id="IPR002686">
    <property type="entry name" value="Transposase_17"/>
</dbReference>
<evidence type="ECO:0000313" key="2">
    <source>
        <dbReference type="EMBL" id="ORM94049.1"/>
    </source>
</evidence>
<dbReference type="Proteomes" id="UP000193749">
    <property type="component" value="Unassembled WGS sequence"/>
</dbReference>
<comment type="caution">
    <text evidence="2">The sequence shown here is derived from an EMBL/GenBank/DDBJ whole genome shotgun (WGS) entry which is preliminary data.</text>
</comment>
<name>A0A1X1EVK0_PANCY</name>
<dbReference type="STRING" id="55209.HA50_12075"/>
<dbReference type="GO" id="GO:0004803">
    <property type="term" value="F:transposase activity"/>
    <property type="evidence" value="ECO:0007669"/>
    <property type="project" value="InterPro"/>
</dbReference>
<dbReference type="OrthoDB" id="9794403at2"/>
<gene>
    <name evidence="2" type="ORF">HA50_12075</name>
</gene>
<dbReference type="InterPro" id="IPR052715">
    <property type="entry name" value="RAYT_transposase"/>
</dbReference>
<dbReference type="SUPFAM" id="SSF143422">
    <property type="entry name" value="Transposase IS200-like"/>
    <property type="match status" value="1"/>
</dbReference>
<evidence type="ECO:0000313" key="3">
    <source>
        <dbReference type="Proteomes" id="UP000193749"/>
    </source>
</evidence>
<evidence type="ECO:0000259" key="1">
    <source>
        <dbReference type="SMART" id="SM01321"/>
    </source>
</evidence>
<dbReference type="AlphaFoldDB" id="A0A1X1EVK0"/>
<dbReference type="EMBL" id="MLJI01000001">
    <property type="protein sequence ID" value="ORM94049.1"/>
    <property type="molecule type" value="Genomic_DNA"/>
</dbReference>
<accession>A0A1X1EVK0</accession>
<sequence length="146" mass="17482">MPRRKNLRLPDYDYCTMGAYFITLVTRLRTPLFGHIMNTRLISSRLGDIAGHEWKALPSRIPGLTLDAFVLMPNHLHGILWLGENKHCPLSRIIALYKAGVTRRCGQKIWQFNFYERVIRDERELYFVRQYIEQNPLRWELDRYFL</sequence>
<dbReference type="InterPro" id="IPR036515">
    <property type="entry name" value="Transposase_17_sf"/>
</dbReference>
<dbReference type="GO" id="GO:0043565">
    <property type="term" value="F:sequence-specific DNA binding"/>
    <property type="evidence" value="ECO:0007669"/>
    <property type="project" value="TreeGrafter"/>
</dbReference>
<proteinExistence type="predicted"/>
<protein>
    <recommendedName>
        <fullName evidence="1">Transposase IS200-like domain-containing protein</fullName>
    </recommendedName>
</protein>
<keyword evidence="3" id="KW-1185">Reference proteome</keyword>
<reference evidence="2 3" key="1">
    <citation type="journal article" date="2017" name="Antonie Van Leeuwenhoek">
        <title>Phylogenomic resolution of the bacterial genus Pantoea and its relationship with Erwinia and Tatumella.</title>
        <authorList>
            <person name="Palmer M."/>
            <person name="Steenkamp E.T."/>
            <person name="Coetzee M.P."/>
            <person name="Chan W.Y."/>
            <person name="van Zyl E."/>
            <person name="De Maayer P."/>
            <person name="Coutinho T.A."/>
            <person name="Blom J."/>
            <person name="Smits T.H."/>
            <person name="Duffy B."/>
            <person name="Venter S.N."/>
        </authorList>
    </citation>
    <scope>NUCLEOTIDE SEQUENCE [LARGE SCALE GENOMIC DNA]</scope>
    <source>
        <strain evidence="2 3">LMG 2657</strain>
    </source>
</reference>
<dbReference type="Gene3D" id="3.30.70.1290">
    <property type="entry name" value="Transposase IS200-like"/>
    <property type="match status" value="1"/>
</dbReference>
<dbReference type="RefSeq" id="WP_084875766.1">
    <property type="nucleotide sequence ID" value="NZ_JAGGMY010000001.1"/>
</dbReference>